<dbReference type="Gene3D" id="2.60.40.10">
    <property type="entry name" value="Immunoglobulins"/>
    <property type="match status" value="2"/>
</dbReference>
<dbReference type="PANTHER" id="PTHR12231:SF253">
    <property type="entry name" value="DPR-INTERACTING PROTEIN ETA, ISOFORM B-RELATED"/>
    <property type="match status" value="1"/>
</dbReference>
<feature type="domain" description="Ig-like" evidence="5">
    <location>
        <begin position="556"/>
        <end position="645"/>
    </location>
</feature>
<feature type="signal peptide" evidence="4">
    <location>
        <begin position="1"/>
        <end position="28"/>
    </location>
</feature>
<dbReference type="InterPro" id="IPR036179">
    <property type="entry name" value="Ig-like_dom_sf"/>
</dbReference>
<accession>A0A9X3N5I8</accession>
<keyword evidence="4" id="KW-0732">Signal</keyword>
<evidence type="ECO:0000259" key="5">
    <source>
        <dbReference type="PROSITE" id="PS50835"/>
    </source>
</evidence>
<keyword evidence="2" id="KW-1015">Disulfide bond</keyword>
<evidence type="ECO:0000313" key="6">
    <source>
        <dbReference type="EMBL" id="MDA0180029.1"/>
    </source>
</evidence>
<dbReference type="InterPro" id="IPR007110">
    <property type="entry name" value="Ig-like_dom"/>
</dbReference>
<dbReference type="EMBL" id="JAPDDP010000009">
    <property type="protein sequence ID" value="MDA0180029.1"/>
    <property type="molecule type" value="Genomic_DNA"/>
</dbReference>
<dbReference type="Proteomes" id="UP001147653">
    <property type="component" value="Unassembled WGS sequence"/>
</dbReference>
<evidence type="ECO:0000256" key="1">
    <source>
        <dbReference type="ARBA" id="ARBA00022737"/>
    </source>
</evidence>
<dbReference type="InterPro" id="IPR007331">
    <property type="entry name" value="Htaa"/>
</dbReference>
<protein>
    <submittedName>
        <fullName evidence="6">HtaA domain-containing protein</fullName>
    </submittedName>
</protein>
<dbReference type="PROSITE" id="PS50835">
    <property type="entry name" value="IG_LIKE"/>
    <property type="match status" value="1"/>
</dbReference>
<organism evidence="6 7">
    <name type="scientific">Solirubrobacter phytolaccae</name>
    <dbReference type="NCBI Taxonomy" id="1404360"/>
    <lineage>
        <taxon>Bacteria</taxon>
        <taxon>Bacillati</taxon>
        <taxon>Actinomycetota</taxon>
        <taxon>Thermoleophilia</taxon>
        <taxon>Solirubrobacterales</taxon>
        <taxon>Solirubrobacteraceae</taxon>
        <taxon>Solirubrobacter</taxon>
    </lineage>
</organism>
<evidence type="ECO:0000256" key="4">
    <source>
        <dbReference type="SAM" id="SignalP"/>
    </source>
</evidence>
<evidence type="ECO:0000256" key="3">
    <source>
        <dbReference type="ARBA" id="ARBA00023319"/>
    </source>
</evidence>
<feature type="chain" id="PRO_5040829649" evidence="4">
    <location>
        <begin position="29"/>
        <end position="1080"/>
    </location>
</feature>
<dbReference type="Pfam" id="PF04213">
    <property type="entry name" value="HtaA"/>
    <property type="match status" value="2"/>
</dbReference>
<reference evidence="6" key="1">
    <citation type="submission" date="2022-10" db="EMBL/GenBank/DDBJ databases">
        <title>The WGS of Solirubrobacter phytolaccae KCTC 29190.</title>
        <authorList>
            <person name="Jiang Z."/>
        </authorList>
    </citation>
    <scope>NUCLEOTIDE SEQUENCE</scope>
    <source>
        <strain evidence="6">KCTC 29190</strain>
    </source>
</reference>
<dbReference type="PANTHER" id="PTHR12231">
    <property type="entry name" value="CTX-RELATED TYPE I TRANSMEMBRANE PROTEIN"/>
    <property type="match status" value="1"/>
</dbReference>
<comment type="caution">
    <text evidence="6">The sequence shown here is derived from an EMBL/GenBank/DDBJ whole genome shotgun (WGS) entry which is preliminary data.</text>
</comment>
<dbReference type="SUPFAM" id="SSF89372">
    <property type="entry name" value="Fucose-specific lectin"/>
    <property type="match status" value="1"/>
</dbReference>
<gene>
    <name evidence="6" type="ORF">OJ997_06960</name>
</gene>
<proteinExistence type="predicted"/>
<dbReference type="SUPFAM" id="SSF48726">
    <property type="entry name" value="Immunoglobulin"/>
    <property type="match status" value="2"/>
</dbReference>
<sequence length="1080" mass="111545">MSLTRRARRLLVGLVAAFGLLWTSTAHADPVPITAGAGLDWGVKESWRNYITAGGTTLSAGATRNADGTFHFPVTGGSYDAATRATIVRFGGSVEFLGHCEGAQPYERPCALDMTVTNPWVEINEDRAIVHAQMRSRPREGGEITDYPDVPIAALGVEDATPVIAGGKTTWSNLASTMTLAGSDVFTYAVGTVIDPVTFGYDGPGGKPLGEVFAEAGIATYAREPIADGDRPRWTVSGKTGGPLVGIHLGIISSGLSLIDPVTFAVVPGSRYTGAYGAFGSVASDPTTGTVFSTQSSGGIRTFTWDGSAWTATVLENSTLAGSNAGGATWDPQGRRYLVSRTVGSDNQLWQVVQVAGVWTASKVGSVRQTTTLPAPLIQSMIAVPNGNPASTAVILVTWFGQIHRLTFAPDGIVAEPLTNAPGVTGNKLLKTDNGAYAVQDGRATFIPVPGTATNKTMGTALAPVTIPGSAGLNALDTGFVAVDPARDRLYVPSLNLTRIMRIDAGQLKHSFAVPGATRVNYFADFLAGVNTAGNLVIESDTESKAFSLAYQNAAPSFTTAPADTTVDLKGASATATLTVAATGDPAPTVRWQTRLPGQATWTDVAGATANTLTTTVTTADGGRQYRVLATSSAGTVASPRATLTLHTAPSVAVQPDPQTVVAGSSAQFKVMDAGSPDPVITWQQLVGGFWRDVDASSGDFEVDGGFLTVLETRSAMTGTQFRARLSSPLGTVFSRAVTLTVQTPLTEPVTIRGGNLDWGFANRWRCYVVGSVAHGGIELGGGVTRLPGTLATGSLCPTNAGSEALRFPVTGGAYDPQTKKLSVSLAGTVRFWGHVTGGTPVLDTRFSNLRLEADGQTATLYGDASGSTMTDSTVKTWSGVALVSVDLAGAGPTVQDGRIVWTAAPTTLTAAGSSVFGGYPTGEPFDPLTLSASAEPTALPEEETPTPPVQILQTIQHITQVLPAPLPAPAAAPSITARTATQALGKSRVATLATLRCPAGATACTVKAPKRVNVTVGGKRYALTVVAPATLKPGATGTLRVRVPVAAAKRLAGRTTTVTVKLTVGAASKTVKVKVKRAK</sequence>
<keyword evidence="1" id="KW-0677">Repeat</keyword>
<dbReference type="InterPro" id="IPR051170">
    <property type="entry name" value="Neural/epithelial_adhesion"/>
</dbReference>
<dbReference type="GO" id="GO:0005975">
    <property type="term" value="P:carbohydrate metabolic process"/>
    <property type="evidence" value="ECO:0007669"/>
    <property type="project" value="UniProtKB-ARBA"/>
</dbReference>
<evidence type="ECO:0000313" key="7">
    <source>
        <dbReference type="Proteomes" id="UP001147653"/>
    </source>
</evidence>
<name>A0A9X3N5I8_9ACTN</name>
<dbReference type="AlphaFoldDB" id="A0A9X3N5I8"/>
<dbReference type="RefSeq" id="WP_270024339.1">
    <property type="nucleotide sequence ID" value="NZ_JAPDDP010000009.1"/>
</dbReference>
<keyword evidence="3" id="KW-0393">Immunoglobulin domain</keyword>
<dbReference type="InterPro" id="IPR013783">
    <property type="entry name" value="Ig-like_fold"/>
</dbReference>
<keyword evidence="7" id="KW-1185">Reference proteome</keyword>
<evidence type="ECO:0000256" key="2">
    <source>
        <dbReference type="ARBA" id="ARBA00023157"/>
    </source>
</evidence>